<evidence type="ECO:0000256" key="1">
    <source>
        <dbReference type="ARBA" id="ARBA00004123"/>
    </source>
</evidence>
<dbReference type="GO" id="GO:0009968">
    <property type="term" value="P:negative regulation of signal transduction"/>
    <property type="evidence" value="ECO:0007669"/>
    <property type="project" value="UniProtKB-ARBA"/>
</dbReference>
<dbReference type="Proteomes" id="UP000694520">
    <property type="component" value="Chromosome 12"/>
</dbReference>
<feature type="region of interest" description="Disordered" evidence="9">
    <location>
        <begin position="256"/>
        <end position="322"/>
    </location>
</feature>
<feature type="domain" description="C2H2-type" evidence="10">
    <location>
        <begin position="368"/>
        <end position="395"/>
    </location>
</feature>
<feature type="domain" description="C2H2-type" evidence="10">
    <location>
        <begin position="396"/>
        <end position="424"/>
    </location>
</feature>
<evidence type="ECO:0000256" key="5">
    <source>
        <dbReference type="ARBA" id="ARBA00022771"/>
    </source>
</evidence>
<dbReference type="InterPro" id="IPR036236">
    <property type="entry name" value="Znf_C2H2_sf"/>
</dbReference>
<feature type="domain" description="C2H2-type" evidence="10">
    <location>
        <begin position="340"/>
        <end position="367"/>
    </location>
</feature>
<keyword evidence="4" id="KW-0677">Repeat</keyword>
<dbReference type="Pfam" id="PF13894">
    <property type="entry name" value="zf-C2H2_4"/>
    <property type="match status" value="1"/>
</dbReference>
<dbReference type="GO" id="GO:0051241">
    <property type="term" value="P:negative regulation of multicellular organismal process"/>
    <property type="evidence" value="ECO:0007669"/>
    <property type="project" value="UniProtKB-ARBA"/>
</dbReference>
<dbReference type="Ensembl" id="ENSBGRT00000009521.1">
    <property type="protein sequence ID" value="ENSBGRP00000008273.1"/>
    <property type="gene ID" value="ENSBGRG00000005155.1"/>
</dbReference>
<evidence type="ECO:0000256" key="8">
    <source>
        <dbReference type="PROSITE-ProRule" id="PRU00042"/>
    </source>
</evidence>
<evidence type="ECO:0000256" key="3">
    <source>
        <dbReference type="ARBA" id="ARBA00022723"/>
    </source>
</evidence>
<dbReference type="GO" id="GO:0045616">
    <property type="term" value="P:regulation of keratinocyte differentiation"/>
    <property type="evidence" value="ECO:0007669"/>
    <property type="project" value="UniProtKB-ARBA"/>
</dbReference>
<evidence type="ECO:0000256" key="4">
    <source>
        <dbReference type="ARBA" id="ARBA00022737"/>
    </source>
</evidence>
<dbReference type="GO" id="GO:0009913">
    <property type="term" value="P:epidermal cell differentiation"/>
    <property type="evidence" value="ECO:0007669"/>
    <property type="project" value="TreeGrafter"/>
</dbReference>
<reference evidence="11" key="2">
    <citation type="submission" date="2025-08" db="UniProtKB">
        <authorList>
            <consortium name="Ensembl"/>
        </authorList>
    </citation>
    <scope>IDENTIFICATION</scope>
</reference>
<dbReference type="GO" id="GO:0000978">
    <property type="term" value="F:RNA polymerase II cis-regulatory region sequence-specific DNA binding"/>
    <property type="evidence" value="ECO:0007669"/>
    <property type="project" value="TreeGrafter"/>
</dbReference>
<comment type="subcellular location">
    <subcellularLocation>
        <location evidence="1">Nucleus</location>
    </subcellularLocation>
</comment>
<dbReference type="GO" id="GO:0010837">
    <property type="term" value="P:regulation of keratinocyte proliferation"/>
    <property type="evidence" value="ECO:0007669"/>
    <property type="project" value="UniProtKB-ARBA"/>
</dbReference>
<evidence type="ECO:0000313" key="12">
    <source>
        <dbReference type="Proteomes" id="UP000694520"/>
    </source>
</evidence>
<dbReference type="SMART" id="SM00355">
    <property type="entry name" value="ZnF_C2H2"/>
    <property type="match status" value="4"/>
</dbReference>
<dbReference type="PANTHER" id="PTHR10032">
    <property type="entry name" value="ZINC FINGER PROTEIN WITH KRAB AND SCAN DOMAINS"/>
    <property type="match status" value="1"/>
</dbReference>
<dbReference type="FunFam" id="3.30.160.60:FF:001250">
    <property type="entry name" value="putative transcription factor ovo-like protein 3"/>
    <property type="match status" value="1"/>
</dbReference>
<evidence type="ECO:0000313" key="11">
    <source>
        <dbReference type="Ensembl" id="ENSBGRP00000008273.1"/>
    </source>
</evidence>
<dbReference type="GO" id="GO:0045596">
    <property type="term" value="P:negative regulation of cell differentiation"/>
    <property type="evidence" value="ECO:0007669"/>
    <property type="project" value="UniProtKB-ARBA"/>
</dbReference>
<dbReference type="PROSITE" id="PS50157">
    <property type="entry name" value="ZINC_FINGER_C2H2_2"/>
    <property type="match status" value="4"/>
</dbReference>
<reference evidence="11" key="1">
    <citation type="submission" date="2019-05" db="EMBL/GenBank/DDBJ databases">
        <authorList>
            <person name="Zhang S."/>
            <person name="Liu J."/>
        </authorList>
    </citation>
    <scope>NUCLEOTIDE SEQUENCE [LARGE SCALE GENOMIC DNA]</scope>
</reference>
<evidence type="ECO:0000259" key="10">
    <source>
        <dbReference type="PROSITE" id="PS50157"/>
    </source>
</evidence>
<dbReference type="GO" id="GO:0000981">
    <property type="term" value="F:DNA-binding transcription factor activity, RNA polymerase II-specific"/>
    <property type="evidence" value="ECO:0007669"/>
    <property type="project" value="TreeGrafter"/>
</dbReference>
<proteinExistence type="inferred from homology"/>
<dbReference type="AlphaFoldDB" id="A0A8B9WJG8"/>
<dbReference type="GO" id="GO:0045892">
    <property type="term" value="P:negative regulation of DNA-templated transcription"/>
    <property type="evidence" value="ECO:0007669"/>
    <property type="project" value="UniProtKB-ARBA"/>
</dbReference>
<dbReference type="InterPro" id="IPR013087">
    <property type="entry name" value="Znf_C2H2_type"/>
</dbReference>
<feature type="compositionally biased region" description="Basic and acidic residues" evidence="9">
    <location>
        <begin position="260"/>
        <end position="270"/>
    </location>
</feature>
<keyword evidence="12" id="KW-1185">Reference proteome</keyword>
<accession>A0A8B9WJG8</accession>
<feature type="region of interest" description="Disordered" evidence="9">
    <location>
        <begin position="175"/>
        <end position="235"/>
    </location>
</feature>
<dbReference type="InterPro" id="IPR027756">
    <property type="entry name" value="Ovo-like"/>
</dbReference>
<dbReference type="Gene3D" id="3.30.160.60">
    <property type="entry name" value="Classic Zinc Finger"/>
    <property type="match status" value="3"/>
</dbReference>
<dbReference type="GO" id="GO:0005634">
    <property type="term" value="C:nucleus"/>
    <property type="evidence" value="ECO:0007669"/>
    <property type="project" value="UniProtKB-SubCell"/>
</dbReference>
<keyword evidence="6" id="KW-0862">Zinc</keyword>
<keyword evidence="3" id="KW-0479">Metal-binding</keyword>
<feature type="compositionally biased region" description="Basic and acidic residues" evidence="9">
    <location>
        <begin position="179"/>
        <end position="189"/>
    </location>
</feature>
<organism evidence="11 12">
    <name type="scientific">Bos mutus grunniens</name>
    <name type="common">Wild yak</name>
    <name type="synonym">Bos grunniens</name>
    <dbReference type="NCBI Taxonomy" id="30521"/>
    <lineage>
        <taxon>Eukaryota</taxon>
        <taxon>Metazoa</taxon>
        <taxon>Chordata</taxon>
        <taxon>Craniata</taxon>
        <taxon>Vertebrata</taxon>
        <taxon>Euteleostomi</taxon>
        <taxon>Mammalia</taxon>
        <taxon>Eutheria</taxon>
        <taxon>Laurasiatheria</taxon>
        <taxon>Artiodactyla</taxon>
        <taxon>Ruminantia</taxon>
        <taxon>Pecora</taxon>
        <taxon>Bovidae</taxon>
        <taxon>Bovinae</taxon>
        <taxon>Bos</taxon>
    </lineage>
</organism>
<sequence>MPKVFLVKRRSLGVSVRSWDELPDEERADTYIPGERRAGAGPGRRVPGVGAGVAGSPLLHDPGWTPSVPHAPPLGEGGGSYLGGPRVRGWEPGTPCTPSPLVGASNCPAAGPLAAAGRGGPGVGLGATKGQSQSHVLVRLHRDRSTSPGLGGSRSGPREWKFGARCPQPRLALVPRGHGNLERGADAPHRPPGPQACSGGRVRGSIAHPRGVAHLARCPGPGRGGGGTARRSNCCGRPGLTPRVCVSGRGPRSAVGLGRLLHDPPEDCRSDGGSSTGGGSSSAGEPGGAESSSSPRGPERETPEPGDGEGPDGHLAAKQRPVARSKIKFTTGTCGDAAMHTCDLCGKAFRLQRMLNRHLKCHSQVKRHLCSFCGKGFNDTFDLKRHVRTHTGIRPYKCDVCHKAFTQRCSLESHLKKIHGVQQQYAYKQRRDKLYVCEDCGYTGPTQEDLYLHVNGAHPGSAFLKKTSKKLAALLQNKMTSSLQGNANLSEEEEK</sequence>
<name>A0A8B9WJG8_BOSMU</name>
<dbReference type="SUPFAM" id="SSF57667">
    <property type="entry name" value="beta-beta-alpha zinc fingers"/>
    <property type="match status" value="2"/>
</dbReference>
<feature type="domain" description="C2H2-type" evidence="10">
    <location>
        <begin position="435"/>
        <end position="463"/>
    </location>
</feature>
<evidence type="ECO:0000256" key="2">
    <source>
        <dbReference type="ARBA" id="ARBA00006991"/>
    </source>
</evidence>
<keyword evidence="5 8" id="KW-0863">Zinc-finger</keyword>
<dbReference type="FunFam" id="3.30.160.60:FF:000452">
    <property type="entry name" value="Transcription factor Ovo-like 2"/>
    <property type="match status" value="1"/>
</dbReference>
<dbReference type="GeneTree" id="ENSGT00940000159359"/>
<feature type="compositionally biased region" description="Gly residues" evidence="9">
    <location>
        <begin position="274"/>
        <end position="287"/>
    </location>
</feature>
<keyword evidence="7" id="KW-0539">Nucleus</keyword>
<comment type="similarity">
    <text evidence="2">Belongs to the krueppel C2H2-type zinc-finger protein family.</text>
</comment>
<dbReference type="Pfam" id="PF00096">
    <property type="entry name" value="zf-C2H2"/>
    <property type="match status" value="1"/>
</dbReference>
<dbReference type="PROSITE" id="PS00028">
    <property type="entry name" value="ZINC_FINGER_C2H2_1"/>
    <property type="match status" value="3"/>
</dbReference>
<reference evidence="11" key="3">
    <citation type="submission" date="2025-09" db="UniProtKB">
        <authorList>
            <consortium name="Ensembl"/>
        </authorList>
    </citation>
    <scope>IDENTIFICATION</scope>
</reference>
<protein>
    <recommendedName>
        <fullName evidence="10">C2H2-type domain-containing protein</fullName>
    </recommendedName>
</protein>
<dbReference type="PANTHER" id="PTHR10032:SF193">
    <property type="entry name" value="TRANSCRIPTION FACTOR OVO-LIKE 2"/>
    <property type="match status" value="1"/>
</dbReference>
<evidence type="ECO:0000256" key="9">
    <source>
        <dbReference type="SAM" id="MobiDB-lite"/>
    </source>
</evidence>
<evidence type="ECO:0000256" key="6">
    <source>
        <dbReference type="ARBA" id="ARBA00022833"/>
    </source>
</evidence>
<evidence type="ECO:0000256" key="7">
    <source>
        <dbReference type="ARBA" id="ARBA00023242"/>
    </source>
</evidence>
<dbReference type="GO" id="GO:0008270">
    <property type="term" value="F:zinc ion binding"/>
    <property type="evidence" value="ECO:0007669"/>
    <property type="project" value="UniProtKB-KW"/>
</dbReference>